<feature type="compositionally biased region" description="Low complexity" evidence="5">
    <location>
        <begin position="8"/>
        <end position="24"/>
    </location>
</feature>
<dbReference type="InterPro" id="IPR011701">
    <property type="entry name" value="MFS"/>
</dbReference>
<comment type="subcellular location">
    <subcellularLocation>
        <location evidence="1">Membrane</location>
        <topology evidence="1">Multi-pass membrane protein</topology>
    </subcellularLocation>
</comment>
<evidence type="ECO:0000256" key="3">
    <source>
        <dbReference type="ARBA" id="ARBA00022989"/>
    </source>
</evidence>
<feature type="transmembrane region" description="Helical" evidence="6">
    <location>
        <begin position="427"/>
        <end position="446"/>
    </location>
</feature>
<dbReference type="InterPro" id="IPR036259">
    <property type="entry name" value="MFS_trans_sf"/>
</dbReference>
<feature type="transmembrane region" description="Helical" evidence="6">
    <location>
        <begin position="243"/>
        <end position="264"/>
    </location>
</feature>
<keyword evidence="3 6" id="KW-1133">Transmembrane helix</keyword>
<dbReference type="Proteomes" id="UP001182556">
    <property type="component" value="Unassembled WGS sequence"/>
</dbReference>
<feature type="transmembrane region" description="Helical" evidence="6">
    <location>
        <begin position="184"/>
        <end position="203"/>
    </location>
</feature>
<feature type="domain" description="Major facilitator superfamily (MFS) profile" evidence="7">
    <location>
        <begin position="118"/>
        <end position="545"/>
    </location>
</feature>
<comment type="caution">
    <text evidence="8">The sequence shown here is derived from an EMBL/GenBank/DDBJ whole genome shotgun (WGS) entry which is preliminary data.</text>
</comment>
<dbReference type="InterPro" id="IPR020846">
    <property type="entry name" value="MFS_dom"/>
</dbReference>
<feature type="transmembrane region" description="Helical" evidence="6">
    <location>
        <begin position="517"/>
        <end position="540"/>
    </location>
</feature>
<feature type="region of interest" description="Disordered" evidence="5">
    <location>
        <begin position="1"/>
        <end position="104"/>
    </location>
</feature>
<proteinExistence type="predicted"/>
<dbReference type="EMBL" id="JAODAN010000004">
    <property type="protein sequence ID" value="KAK1925112.1"/>
    <property type="molecule type" value="Genomic_DNA"/>
</dbReference>
<dbReference type="PANTHER" id="PTHR23502">
    <property type="entry name" value="MAJOR FACILITATOR SUPERFAMILY"/>
    <property type="match status" value="1"/>
</dbReference>
<keyword evidence="9" id="KW-1185">Reference proteome</keyword>
<feature type="transmembrane region" description="Helical" evidence="6">
    <location>
        <begin position="340"/>
        <end position="367"/>
    </location>
</feature>
<evidence type="ECO:0000313" key="9">
    <source>
        <dbReference type="Proteomes" id="UP001182556"/>
    </source>
</evidence>
<evidence type="ECO:0000313" key="8">
    <source>
        <dbReference type="EMBL" id="KAK1925112.1"/>
    </source>
</evidence>
<feature type="transmembrane region" description="Helical" evidence="6">
    <location>
        <begin position="116"/>
        <end position="141"/>
    </location>
</feature>
<feature type="compositionally biased region" description="Basic and acidic residues" evidence="5">
    <location>
        <begin position="56"/>
        <end position="67"/>
    </location>
</feature>
<dbReference type="GO" id="GO:0005886">
    <property type="term" value="C:plasma membrane"/>
    <property type="evidence" value="ECO:0007669"/>
    <property type="project" value="TreeGrafter"/>
</dbReference>
<feature type="compositionally biased region" description="Basic and acidic residues" evidence="5">
    <location>
        <begin position="74"/>
        <end position="104"/>
    </location>
</feature>
<feature type="transmembrane region" description="Helical" evidence="6">
    <location>
        <begin position="387"/>
        <end position="406"/>
    </location>
</feature>
<dbReference type="GO" id="GO:0022857">
    <property type="term" value="F:transmembrane transporter activity"/>
    <property type="evidence" value="ECO:0007669"/>
    <property type="project" value="InterPro"/>
</dbReference>
<dbReference type="AlphaFoldDB" id="A0AAD9FRY6"/>
<dbReference type="SUPFAM" id="SSF103473">
    <property type="entry name" value="MFS general substrate transporter"/>
    <property type="match status" value="1"/>
</dbReference>
<keyword evidence="2 6" id="KW-0812">Transmembrane</keyword>
<feature type="transmembrane region" description="Helical" evidence="6">
    <location>
        <begin position="153"/>
        <end position="172"/>
    </location>
</feature>
<evidence type="ECO:0000256" key="2">
    <source>
        <dbReference type="ARBA" id="ARBA00022692"/>
    </source>
</evidence>
<evidence type="ECO:0000256" key="1">
    <source>
        <dbReference type="ARBA" id="ARBA00004141"/>
    </source>
</evidence>
<evidence type="ECO:0000259" key="7">
    <source>
        <dbReference type="PROSITE" id="PS50850"/>
    </source>
</evidence>
<sequence length="555" mass="60949">MSETRAQPSTRPSPTSTMVSTPSSEVDDPMRRESTATAAAPTGQEENDNGNARNIIDLEKQPNRSDEPAGGLTRGDRTNAQGERKQSAEKDNEWVVKWDGPDDPHDPLNTPGWKKWLMTIILAAACVCVTCCSSMAGSTYAGMRETFGVGEEVCILSISLFVAGLGVGPLFLGPCSEFIGRSKVLYWSFAAFFLLNFPVTFANNIAVHLIFRFFTGFAGSAFLTVSGGLISDCFRNEKVGSPMLLFSAAPFLGPVLGPLISGFINENTDWRWTFYVILIWSAVTLGLLLIFVRETFSPELLRRKAVRMRKETGEQRWVAPIEQVDRTFSEALKKSIKTPFVLLSTQMMVLFLDLWSAMILGILYLSFGGIPFIFREQYGFSLQQTGMTFLGIGCGQVIACCAQPYFNKRYRAVSAKYNGKAPPEERLVPGFFGAIFAPLGLLLLGLTCFKTVHWIVPIILSSFFGMGMVFAFTSTFTYLVDAYRPVAASALASNSFMRSAFAAGFPLFGQQLYKRLGAVGGTCLLAGLMCLAIPLPFIFYRIGARVRARTTYAAS</sequence>
<feature type="transmembrane region" description="Helical" evidence="6">
    <location>
        <begin position="452"/>
        <end position="479"/>
    </location>
</feature>
<organism evidence="8 9">
    <name type="scientific">Papiliotrema laurentii</name>
    <name type="common">Cryptococcus laurentii</name>
    <dbReference type="NCBI Taxonomy" id="5418"/>
    <lineage>
        <taxon>Eukaryota</taxon>
        <taxon>Fungi</taxon>
        <taxon>Dikarya</taxon>
        <taxon>Basidiomycota</taxon>
        <taxon>Agaricomycotina</taxon>
        <taxon>Tremellomycetes</taxon>
        <taxon>Tremellales</taxon>
        <taxon>Rhynchogastremaceae</taxon>
        <taxon>Papiliotrema</taxon>
    </lineage>
</organism>
<dbReference type="CDD" id="cd17323">
    <property type="entry name" value="MFS_Tpo1_MDR_like"/>
    <property type="match status" value="1"/>
</dbReference>
<gene>
    <name evidence="8" type="ORF">DB88DRAFT_487987</name>
</gene>
<dbReference type="PANTHER" id="PTHR23502:SF7">
    <property type="entry name" value="DRUG_PROTON ANTIPORTER YHK8-RELATED"/>
    <property type="match status" value="1"/>
</dbReference>
<evidence type="ECO:0000256" key="4">
    <source>
        <dbReference type="ARBA" id="ARBA00023136"/>
    </source>
</evidence>
<dbReference type="Pfam" id="PF07690">
    <property type="entry name" value="MFS_1"/>
    <property type="match status" value="1"/>
</dbReference>
<accession>A0AAD9FRY6</accession>
<reference evidence="8" key="1">
    <citation type="submission" date="2023-02" db="EMBL/GenBank/DDBJ databases">
        <title>Identification and recombinant expression of a fungal hydrolase from Papiliotrema laurentii that hydrolyzes apple cutin and clears colloidal polyester polyurethane.</title>
        <authorList>
            <consortium name="DOE Joint Genome Institute"/>
            <person name="Roman V.A."/>
            <person name="Bojanowski C."/>
            <person name="Crable B.R."/>
            <person name="Wagner D.N."/>
            <person name="Hung C.S."/>
            <person name="Nadeau L.J."/>
            <person name="Schratz L."/>
            <person name="Haridas S."/>
            <person name="Pangilinan J."/>
            <person name="Lipzen A."/>
            <person name="Na H."/>
            <person name="Yan M."/>
            <person name="Ng V."/>
            <person name="Grigoriev I.V."/>
            <person name="Spatafora J.W."/>
            <person name="Barlow D."/>
            <person name="Biffinger J."/>
            <person name="Kelley-Loughnane N."/>
            <person name="Varaljay V.A."/>
            <person name="Crookes-Goodson W.J."/>
        </authorList>
    </citation>
    <scope>NUCLEOTIDE SEQUENCE</scope>
    <source>
        <strain evidence="8">5307AH</strain>
    </source>
</reference>
<dbReference type="Gene3D" id="1.20.1250.20">
    <property type="entry name" value="MFS general substrate transporter like domains"/>
    <property type="match status" value="1"/>
</dbReference>
<dbReference type="FunFam" id="1.20.1250.20:FF:000082">
    <property type="entry name" value="MFS multidrug transporter, putative"/>
    <property type="match status" value="1"/>
</dbReference>
<feature type="transmembrane region" description="Helical" evidence="6">
    <location>
        <begin position="486"/>
        <end position="505"/>
    </location>
</feature>
<protein>
    <submittedName>
        <fullName evidence="8">Major facilitator superfamily domain-containing protein</fullName>
    </submittedName>
</protein>
<name>A0AAD9FRY6_PAPLA</name>
<feature type="transmembrane region" description="Helical" evidence="6">
    <location>
        <begin position="209"/>
        <end position="231"/>
    </location>
</feature>
<feature type="transmembrane region" description="Helical" evidence="6">
    <location>
        <begin position="270"/>
        <end position="292"/>
    </location>
</feature>
<dbReference type="PROSITE" id="PS50850">
    <property type="entry name" value="MFS"/>
    <property type="match status" value="1"/>
</dbReference>
<evidence type="ECO:0000256" key="5">
    <source>
        <dbReference type="SAM" id="MobiDB-lite"/>
    </source>
</evidence>
<keyword evidence="4 6" id="KW-0472">Membrane</keyword>
<evidence type="ECO:0000256" key="6">
    <source>
        <dbReference type="SAM" id="Phobius"/>
    </source>
</evidence>